<gene>
    <name evidence="2" type="ORF">pipiens_020271</name>
</gene>
<dbReference type="AlphaFoldDB" id="A0ABD1CTM7"/>
<dbReference type="Gene3D" id="1.20.1280.50">
    <property type="match status" value="1"/>
</dbReference>
<comment type="caution">
    <text evidence="2">The sequence shown here is derived from an EMBL/GenBank/DDBJ whole genome shotgun (WGS) entry which is preliminary data.</text>
</comment>
<evidence type="ECO:0000313" key="2">
    <source>
        <dbReference type="EMBL" id="KAL1379775.1"/>
    </source>
</evidence>
<dbReference type="InterPro" id="IPR036047">
    <property type="entry name" value="F-box-like_dom_sf"/>
</dbReference>
<dbReference type="EMBL" id="JBEHCU010009499">
    <property type="protein sequence ID" value="KAL1379775.1"/>
    <property type="molecule type" value="Genomic_DNA"/>
</dbReference>
<dbReference type="SMART" id="SM00256">
    <property type="entry name" value="FBOX"/>
    <property type="match status" value="1"/>
</dbReference>
<reference evidence="2 3" key="1">
    <citation type="submission" date="2024-05" db="EMBL/GenBank/DDBJ databases">
        <title>Culex pipiens pipiens assembly and annotation.</title>
        <authorList>
            <person name="Alout H."/>
            <person name="Durand T."/>
        </authorList>
    </citation>
    <scope>NUCLEOTIDE SEQUENCE [LARGE SCALE GENOMIC DNA]</scope>
    <source>
        <strain evidence="2">HA-2024</strain>
        <tissue evidence="2">Whole body</tissue>
    </source>
</reference>
<dbReference type="PANTHER" id="PTHR16134:SF119">
    <property type="entry name" value="AT02038P-RELATED"/>
    <property type="match status" value="1"/>
</dbReference>
<dbReference type="SUPFAM" id="SSF52047">
    <property type="entry name" value="RNI-like"/>
    <property type="match status" value="1"/>
</dbReference>
<accession>A0ABD1CTM7</accession>
<organism evidence="2 3">
    <name type="scientific">Culex pipiens pipiens</name>
    <name type="common">Northern house mosquito</name>
    <dbReference type="NCBI Taxonomy" id="38569"/>
    <lineage>
        <taxon>Eukaryota</taxon>
        <taxon>Metazoa</taxon>
        <taxon>Ecdysozoa</taxon>
        <taxon>Arthropoda</taxon>
        <taxon>Hexapoda</taxon>
        <taxon>Insecta</taxon>
        <taxon>Pterygota</taxon>
        <taxon>Neoptera</taxon>
        <taxon>Endopterygota</taxon>
        <taxon>Diptera</taxon>
        <taxon>Nematocera</taxon>
        <taxon>Culicoidea</taxon>
        <taxon>Culicidae</taxon>
        <taxon>Culicinae</taxon>
        <taxon>Culicini</taxon>
        <taxon>Culex</taxon>
        <taxon>Culex</taxon>
    </lineage>
</organism>
<feature type="domain" description="F-box" evidence="1">
    <location>
        <begin position="12"/>
        <end position="58"/>
    </location>
</feature>
<name>A0ABD1CTM7_CULPP</name>
<dbReference type="SUPFAM" id="SSF81383">
    <property type="entry name" value="F-box domain"/>
    <property type="match status" value="1"/>
</dbReference>
<evidence type="ECO:0000259" key="1">
    <source>
        <dbReference type="PROSITE" id="PS50181"/>
    </source>
</evidence>
<evidence type="ECO:0000313" key="3">
    <source>
        <dbReference type="Proteomes" id="UP001562425"/>
    </source>
</evidence>
<dbReference type="Pfam" id="PF00646">
    <property type="entry name" value="F-box"/>
    <property type="match status" value="1"/>
</dbReference>
<proteinExistence type="predicted"/>
<keyword evidence="3" id="KW-1185">Reference proteome</keyword>
<protein>
    <recommendedName>
        <fullName evidence="1">F-box domain-containing protein</fullName>
    </recommendedName>
</protein>
<sequence length="504" mass="57424">MVDPSLTTTMSSTTINCLPPEVLEMVLDFLPCSDRKSASLVSHRWLQAAFSSRFLNKVNLLVPSSRRNVDRIQLLLASKRPYRNFFISTEYGRCGPDDWRLLVQFLERFAGSVTCFQSMVRFTPVQVKAIRERLPGLKEICVGVSGDVACCQCSIVGGSREAYLGVTDVFTLERQLLGVGADVDPESLPNVVKLALRINVYSNTNYDFNVLGRVKDGLREMYIYSKESYIPMEYLKQRKVRVMLMSGSLEGIDENIQMQFNEELSVKRNAYPTLEVTLPLLQVITSTCSRLTTLRISTNWLSQQAVRYLDSLDQLEELYVFGDFHKTLLRECAPLPTVKTLILRIEHIDTIDQFFETIAKITPNLSDLRVLLPPPCILDNAMAELICRNFRMLRKLALFGSMMAPVESRCDTFVHFDQMPFLEELIVRDMYLNMERLMPGKLRILRINYCRSLRDEDLQLVPLIFPKLKVLEIGFCANVTKPAVQALIPKMPGCSLNAVIRIDG</sequence>
<dbReference type="InterPro" id="IPR032675">
    <property type="entry name" value="LRR_dom_sf"/>
</dbReference>
<dbReference type="PANTHER" id="PTHR16134">
    <property type="entry name" value="F-BOX/TPR REPEAT PROTEIN POF3"/>
    <property type="match status" value="1"/>
</dbReference>
<dbReference type="InterPro" id="IPR001810">
    <property type="entry name" value="F-box_dom"/>
</dbReference>
<dbReference type="Proteomes" id="UP001562425">
    <property type="component" value="Unassembled WGS sequence"/>
</dbReference>
<feature type="non-terminal residue" evidence="2">
    <location>
        <position position="504"/>
    </location>
</feature>
<dbReference type="PROSITE" id="PS50181">
    <property type="entry name" value="FBOX"/>
    <property type="match status" value="1"/>
</dbReference>
<dbReference type="Gene3D" id="3.80.10.10">
    <property type="entry name" value="Ribonuclease Inhibitor"/>
    <property type="match status" value="1"/>
</dbReference>